<dbReference type="InterPro" id="IPR045358">
    <property type="entry name" value="Ty3_capsid"/>
</dbReference>
<feature type="compositionally biased region" description="Basic and acidic residues" evidence="1">
    <location>
        <begin position="1"/>
        <end position="15"/>
    </location>
</feature>
<dbReference type="OrthoDB" id="1002485at2759"/>
<dbReference type="CDD" id="cd00024">
    <property type="entry name" value="CD_CSD"/>
    <property type="match status" value="1"/>
</dbReference>
<evidence type="ECO:0000313" key="4">
    <source>
        <dbReference type="Proteomes" id="UP000187203"/>
    </source>
</evidence>
<dbReference type="InterPro" id="IPR016197">
    <property type="entry name" value="Chromo-like_dom_sf"/>
</dbReference>
<dbReference type="Proteomes" id="UP000187203">
    <property type="component" value="Unassembled WGS sequence"/>
</dbReference>
<organism evidence="3 4">
    <name type="scientific">Corchorus olitorius</name>
    <dbReference type="NCBI Taxonomy" id="93759"/>
    <lineage>
        <taxon>Eukaryota</taxon>
        <taxon>Viridiplantae</taxon>
        <taxon>Streptophyta</taxon>
        <taxon>Embryophyta</taxon>
        <taxon>Tracheophyta</taxon>
        <taxon>Spermatophyta</taxon>
        <taxon>Magnoliopsida</taxon>
        <taxon>eudicotyledons</taxon>
        <taxon>Gunneridae</taxon>
        <taxon>Pentapetalae</taxon>
        <taxon>rosids</taxon>
        <taxon>malvids</taxon>
        <taxon>Malvales</taxon>
        <taxon>Malvaceae</taxon>
        <taxon>Grewioideae</taxon>
        <taxon>Apeibeae</taxon>
        <taxon>Corchorus</taxon>
    </lineage>
</organism>
<evidence type="ECO:0000313" key="3">
    <source>
        <dbReference type="EMBL" id="OMO89994.1"/>
    </source>
</evidence>
<name>A0A1R3J5A4_9ROSI</name>
<dbReference type="AlphaFoldDB" id="A0A1R3J5A4"/>
<proteinExistence type="predicted"/>
<keyword evidence="4" id="KW-1185">Reference proteome</keyword>
<dbReference type="Pfam" id="PF19259">
    <property type="entry name" value="Ty3_capsid"/>
    <property type="match status" value="1"/>
</dbReference>
<gene>
    <name evidence="3" type="ORF">COLO4_19448</name>
</gene>
<reference evidence="4" key="1">
    <citation type="submission" date="2013-09" db="EMBL/GenBank/DDBJ databases">
        <title>Corchorus olitorius genome sequencing.</title>
        <authorList>
            <person name="Alam M."/>
            <person name="Haque M.S."/>
            <person name="Islam M.S."/>
            <person name="Emdad E.M."/>
            <person name="Islam M.M."/>
            <person name="Ahmed B."/>
            <person name="Halim A."/>
            <person name="Hossen Q.M.M."/>
            <person name="Hossain M.Z."/>
            <person name="Ahmed R."/>
            <person name="Khan M.M."/>
            <person name="Islam R."/>
            <person name="Rashid M.M."/>
            <person name="Khan S.A."/>
            <person name="Rahman M.S."/>
            <person name="Alam M."/>
            <person name="Yahiya A.S."/>
            <person name="Khan M.S."/>
            <person name="Azam M.S."/>
            <person name="Haque T."/>
            <person name="Lashkar M.Z.H."/>
            <person name="Akhand A.I."/>
            <person name="Morshed G."/>
            <person name="Roy S."/>
            <person name="Uddin K.S."/>
            <person name="Rabeya T."/>
            <person name="Hossain A.S."/>
            <person name="Chowdhury A."/>
            <person name="Snigdha A.R."/>
            <person name="Mortoza M.S."/>
            <person name="Matin S.A."/>
            <person name="Hoque S.M.E."/>
            <person name="Islam M.K."/>
            <person name="Roy D.K."/>
            <person name="Haider R."/>
            <person name="Moosa M.M."/>
            <person name="Elias S.M."/>
            <person name="Hasan A.M."/>
            <person name="Jahan S."/>
            <person name="Shafiuddin M."/>
            <person name="Mahmood N."/>
            <person name="Shommy N.S."/>
        </authorList>
    </citation>
    <scope>NUCLEOTIDE SEQUENCE [LARGE SCALE GENOMIC DNA]</scope>
    <source>
        <strain evidence="4">cv. O-4</strain>
    </source>
</reference>
<dbReference type="SUPFAM" id="SSF54160">
    <property type="entry name" value="Chromo domain-like"/>
    <property type="match status" value="1"/>
</dbReference>
<protein>
    <submittedName>
        <fullName evidence="3">Retrotransposon gag protein</fullName>
    </submittedName>
</protein>
<dbReference type="STRING" id="93759.A0A1R3J5A4"/>
<dbReference type="EMBL" id="AWUE01016633">
    <property type="protein sequence ID" value="OMO89994.1"/>
    <property type="molecule type" value="Genomic_DNA"/>
</dbReference>
<comment type="caution">
    <text evidence="3">The sequence shown here is derived from an EMBL/GenBank/DDBJ whole genome shotgun (WGS) entry which is preliminary data.</text>
</comment>
<feature type="domain" description="Ty3 transposon capsid-like protein" evidence="2">
    <location>
        <begin position="68"/>
        <end position="197"/>
    </location>
</feature>
<feature type="region of interest" description="Disordered" evidence="1">
    <location>
        <begin position="1"/>
        <end position="42"/>
    </location>
</feature>
<accession>A0A1R3J5A4</accession>
<feature type="compositionally biased region" description="Polar residues" evidence="1">
    <location>
        <begin position="21"/>
        <end position="42"/>
    </location>
</feature>
<sequence length="446" mass="50335">MEAMQKRSDQTHESRSVTPDLLSNQTSALAGSSNENQGQSRVFTKRSKIECPRFDGTDFFGWHSKINQFFAADATAEKDKIPTVMMHLEGQALQWHLRYMRTMEHTGELAWFTYLFAMRERFGCNEYMKPFAQLVALKQTGSVDDYFNAFETLLNLCNCSEEQALSIFLTNLKLDISQQVQVNHPQTLNQAINYARHIEFFLTTANGQQPSNTFLPISAAPVTHIPYKPPKKSPSILQSPNSSPLITYPKSLSSKPDSPPSPKIPNREERDARRKQGLCMWCGIKFSPGHKCGVKAQLYKMFYEETMEPSGDTDEQYQLQGLTSKEVSMLNDKEAIRASTPGKCLYTMVLCKSSLQCLAIDGSQSALTESTSQKHIGSAVTQAHLPVIDPNGTIDKELAAILDRRMVKKKGRAVTEVLILWSNGQPEDATWECFYTLHQRFPHFNP</sequence>
<evidence type="ECO:0000259" key="2">
    <source>
        <dbReference type="Pfam" id="PF19259"/>
    </source>
</evidence>
<feature type="region of interest" description="Disordered" evidence="1">
    <location>
        <begin position="247"/>
        <end position="270"/>
    </location>
</feature>
<evidence type="ECO:0000256" key="1">
    <source>
        <dbReference type="SAM" id="MobiDB-lite"/>
    </source>
</evidence>